<dbReference type="Proteomes" id="UP000183447">
    <property type="component" value="Unassembled WGS sequence"/>
</dbReference>
<evidence type="ECO:0000313" key="1">
    <source>
        <dbReference type="EMBL" id="SFZ83470.1"/>
    </source>
</evidence>
<proteinExistence type="predicted"/>
<sequence>MGVLARQLAPSLDVFAAQAGMPRHSWGRGHRWARIQKVPLGRDPYSFAVNDITSSPVADTTTYFGADDSDDMVRVMDKVVDRQNTFAGTSDVLAAKDQRCRVEVTLRQGKLEELGVRHINDVARFKFAALQGSYFQFKLATVRSLSGSEGPVAAYQERQRVQKFLLTGISGLAKMDLTLLEHDTVKRPVVRRALAKLGRTLPGRPRTGPGAYGTAFAYEGLCKTVQTALSNLSRKLRGERGEEEA</sequence>
<reference evidence="1 2" key="1">
    <citation type="submission" date="2016-11" db="EMBL/GenBank/DDBJ databases">
        <authorList>
            <person name="Jaros S."/>
            <person name="Januszkiewicz K."/>
            <person name="Wedrychowicz H."/>
        </authorList>
    </citation>
    <scope>NUCLEOTIDE SEQUENCE [LARGE SCALE GENOMIC DNA]</scope>
    <source>
        <strain evidence="1 2">ATCC 23634</strain>
    </source>
</reference>
<keyword evidence="2" id="KW-1185">Reference proteome</keyword>
<dbReference type="AlphaFoldDB" id="A0A1K2HWL2"/>
<organism evidence="1 2">
    <name type="scientific">Devosia enhydra</name>
    <dbReference type="NCBI Taxonomy" id="665118"/>
    <lineage>
        <taxon>Bacteria</taxon>
        <taxon>Pseudomonadati</taxon>
        <taxon>Pseudomonadota</taxon>
        <taxon>Alphaproteobacteria</taxon>
        <taxon>Hyphomicrobiales</taxon>
        <taxon>Devosiaceae</taxon>
        <taxon>Devosia</taxon>
    </lineage>
</organism>
<protein>
    <submittedName>
        <fullName evidence="1">Uncharacterized protein</fullName>
    </submittedName>
</protein>
<accession>A0A1K2HWL2</accession>
<dbReference type="EMBL" id="FPKU01000001">
    <property type="protein sequence ID" value="SFZ83470.1"/>
    <property type="molecule type" value="Genomic_DNA"/>
</dbReference>
<gene>
    <name evidence="1" type="ORF">SAMN02983003_1665</name>
</gene>
<evidence type="ECO:0000313" key="2">
    <source>
        <dbReference type="Proteomes" id="UP000183447"/>
    </source>
</evidence>
<name>A0A1K2HWL2_9HYPH</name>